<dbReference type="InterPro" id="IPR059054">
    <property type="entry name" value="Inh_N"/>
</dbReference>
<dbReference type="RefSeq" id="YP_009882229.1">
    <property type="nucleotide sequence ID" value="NC_049445.1"/>
</dbReference>
<evidence type="ECO:0000313" key="4">
    <source>
        <dbReference type="Proteomes" id="UP000287416"/>
    </source>
</evidence>
<dbReference type="InterPro" id="IPR016594">
    <property type="entry name" value="Inh_T4"/>
</dbReference>
<dbReference type="KEGG" id="vg:55811525"/>
<proteinExistence type="predicted"/>
<dbReference type="GO" id="GO:0006508">
    <property type="term" value="P:proteolysis"/>
    <property type="evidence" value="ECO:0007669"/>
    <property type="project" value="UniProtKB-KW"/>
</dbReference>
<dbReference type="PIRSF" id="PIRSF012159">
    <property type="entry name" value="Inh_gp21_prd"/>
    <property type="match status" value="1"/>
</dbReference>
<protein>
    <submittedName>
        <fullName evidence="3">Inhibitor of prohead protease</fullName>
    </submittedName>
</protein>
<feature type="domain" description="Inh C-terminal" evidence="2">
    <location>
        <begin position="171"/>
        <end position="232"/>
    </location>
</feature>
<keyword evidence="3" id="KW-0645">Protease</keyword>
<feature type="domain" description="Inh N-terminal" evidence="1">
    <location>
        <begin position="1"/>
        <end position="53"/>
    </location>
</feature>
<dbReference type="Pfam" id="PF26098">
    <property type="entry name" value="Phage_Inh_C"/>
    <property type="match status" value="1"/>
</dbReference>
<keyword evidence="4" id="KW-1185">Reference proteome</keyword>
<sequence>MLDHEYIKELQEISLEDKRLAKEKLAEYAETFGIKIKKTKSFDSIVNDIKAGLAELAGEPLPDQNEGLTISDLITAADSNDGKVVFEEVKEQAQKLLVDSPVVEDFKILDIRTETDELGEKLVADVVIKPLAPVQEIKFTTEIVGEVYEPEPFALPEGFSPAFTLIGPAPGYYTLSWWIYEWIRDTPNWKTEIHRFQHASAHNTLYTLLYYIEKNGSVLIRETRNSSFITLE</sequence>
<dbReference type="InterPro" id="IPR059055">
    <property type="entry name" value="Inh_C"/>
</dbReference>
<keyword evidence="3" id="KW-0378">Hydrolase</keyword>
<evidence type="ECO:0000259" key="1">
    <source>
        <dbReference type="Pfam" id="PF26097"/>
    </source>
</evidence>
<evidence type="ECO:0000313" key="3">
    <source>
        <dbReference type="EMBL" id="AZU98593.1"/>
    </source>
</evidence>
<reference evidence="3 4" key="1">
    <citation type="submission" date="2018-12" db="EMBL/GenBank/DDBJ databases">
        <title>Successful treatment of antibiotic resistant microbial bone infection with bacteriophages.</title>
        <authorList>
            <person name="Nir-Paz R."/>
            <person name="Gelman D."/>
            <person name="Khouri A."/>
            <person name="Sisson B.M."/>
            <person name="Fackler J."/>
            <person name="Oren S.A."/>
            <person name="Khalifa L."/>
            <person name="Rimon A."/>
            <person name="Glazer S.C."/>
            <person name="Moses A.E."/>
            <person name="Yoram W."/>
            <person name="Schooley R.T."/>
            <person name="Hazan R."/>
        </authorList>
    </citation>
    <scope>NUCLEOTIDE SEQUENCE [LARGE SCALE GENOMIC DNA]</scope>
</reference>
<organism evidence="3 4">
    <name type="scientific">Acinetobacter phage AbTZA1</name>
    <dbReference type="NCBI Taxonomy" id="2500827"/>
    <lineage>
        <taxon>Viruses</taxon>
        <taxon>Duplodnaviria</taxon>
        <taxon>Heunggongvirae</taxon>
        <taxon>Uroviricota</taxon>
        <taxon>Caudoviricetes</taxon>
        <taxon>Pantevenvirales</taxon>
        <taxon>Straboviridae</taxon>
        <taxon>Twarogvirinae</taxon>
        <taxon>Hadassahvirus</taxon>
        <taxon>Hadassahvirus azbtza1</taxon>
    </lineage>
</organism>
<dbReference type="EMBL" id="MK278860">
    <property type="protein sequence ID" value="AZU98593.1"/>
    <property type="molecule type" value="Genomic_DNA"/>
</dbReference>
<dbReference type="GO" id="GO:0008233">
    <property type="term" value="F:peptidase activity"/>
    <property type="evidence" value="ECO:0007669"/>
    <property type="project" value="UniProtKB-KW"/>
</dbReference>
<accession>A0A3Q9R6Z3</accession>
<name>A0A3Q9R6Z3_9CAUD</name>
<dbReference type="Proteomes" id="UP000287416">
    <property type="component" value="Segment"/>
</dbReference>
<dbReference type="GeneID" id="55811525"/>
<evidence type="ECO:0000259" key="2">
    <source>
        <dbReference type="Pfam" id="PF26098"/>
    </source>
</evidence>
<dbReference type="Pfam" id="PF26097">
    <property type="entry name" value="Phage_Inh_N"/>
    <property type="match status" value="1"/>
</dbReference>